<dbReference type="PANTHER" id="PTHR10110">
    <property type="entry name" value="SODIUM/HYDROGEN EXCHANGER"/>
    <property type="match status" value="1"/>
</dbReference>
<feature type="transmembrane region" description="Helical" evidence="10">
    <location>
        <begin position="213"/>
        <end position="231"/>
    </location>
</feature>
<feature type="transmembrane region" description="Helical" evidence="10">
    <location>
        <begin position="268"/>
        <end position="288"/>
    </location>
</feature>
<evidence type="ECO:0000256" key="7">
    <source>
        <dbReference type="ARBA" id="ARBA00023065"/>
    </source>
</evidence>
<evidence type="ECO:0000256" key="4">
    <source>
        <dbReference type="ARBA" id="ARBA00022692"/>
    </source>
</evidence>
<evidence type="ECO:0000256" key="5">
    <source>
        <dbReference type="ARBA" id="ARBA00022989"/>
    </source>
</evidence>
<feature type="domain" description="Cation/H+ exchanger transmembrane" evidence="12">
    <location>
        <begin position="10"/>
        <end position="416"/>
    </location>
</feature>
<feature type="transmembrane region" description="Helical" evidence="10">
    <location>
        <begin position="79"/>
        <end position="104"/>
    </location>
</feature>
<keyword evidence="2 10" id="KW-0813">Transport</keyword>
<keyword evidence="3" id="KW-1003">Cell membrane</keyword>
<reference evidence="13" key="1">
    <citation type="journal article" date="2021" name="Microorganisms">
        <title>Acidisoma silvae sp. nov. and Acidisomacellulosilytica sp. nov., Two Acidophilic Bacteria Isolated from Decaying Wood, Hydrolyzing Cellulose and Producing Poly-3-hydroxybutyrate.</title>
        <authorList>
            <person name="Mieszkin S."/>
            <person name="Pouder E."/>
            <person name="Uroz S."/>
            <person name="Simon-Colin C."/>
            <person name="Alain K."/>
        </authorList>
    </citation>
    <scope>NUCLEOTIDE SEQUENCE</scope>
    <source>
        <strain evidence="13">HW T2.11</strain>
    </source>
</reference>
<evidence type="ECO:0000313" key="13">
    <source>
        <dbReference type="EMBL" id="MCB8876558.1"/>
    </source>
</evidence>
<dbReference type="Gene3D" id="6.10.140.1330">
    <property type="match status" value="1"/>
</dbReference>
<dbReference type="InterPro" id="IPR006153">
    <property type="entry name" value="Cation/H_exchanger_TM"/>
</dbReference>
<keyword evidence="4 10" id="KW-0812">Transmembrane</keyword>
<dbReference type="GO" id="GO:0051453">
    <property type="term" value="P:regulation of intracellular pH"/>
    <property type="evidence" value="ECO:0007669"/>
    <property type="project" value="TreeGrafter"/>
</dbReference>
<dbReference type="Proteomes" id="UP000708298">
    <property type="component" value="Unassembled WGS sequence"/>
</dbReference>
<feature type="transmembrane region" description="Helical" evidence="10">
    <location>
        <begin position="153"/>
        <end position="174"/>
    </location>
</feature>
<dbReference type="GO" id="GO:0015385">
    <property type="term" value="F:sodium:proton antiporter activity"/>
    <property type="evidence" value="ECO:0007669"/>
    <property type="project" value="InterPro"/>
</dbReference>
<comment type="caution">
    <text evidence="13">The sequence shown here is derived from an EMBL/GenBank/DDBJ whole genome shotgun (WGS) entry which is preliminary data.</text>
</comment>
<name>A0A964E0C3_9PROT</name>
<accession>A0A964E0C3</accession>
<dbReference type="InterPro" id="IPR004705">
    <property type="entry name" value="Cation/H_exchanger_CPA1_bac"/>
</dbReference>
<evidence type="ECO:0000256" key="2">
    <source>
        <dbReference type="ARBA" id="ARBA00022448"/>
    </source>
</evidence>
<feature type="coiled-coil region" evidence="11">
    <location>
        <begin position="428"/>
        <end position="462"/>
    </location>
</feature>
<feature type="transmembrane region" description="Helical" evidence="10">
    <location>
        <begin position="180"/>
        <end position="201"/>
    </location>
</feature>
<keyword evidence="8 10" id="KW-0472">Membrane</keyword>
<keyword evidence="5 10" id="KW-1133">Transmembrane helix</keyword>
<keyword evidence="10" id="KW-0997">Cell inner membrane</keyword>
<dbReference type="GO" id="GO:0005886">
    <property type="term" value="C:plasma membrane"/>
    <property type="evidence" value="ECO:0007669"/>
    <property type="project" value="UniProtKB-SubCell"/>
</dbReference>
<evidence type="ECO:0000256" key="1">
    <source>
        <dbReference type="ARBA" id="ARBA00004651"/>
    </source>
</evidence>
<evidence type="ECO:0000256" key="9">
    <source>
        <dbReference type="ARBA" id="ARBA00023201"/>
    </source>
</evidence>
<keyword evidence="10" id="KW-0050">Antiport</keyword>
<comment type="function">
    <text evidence="10">Na(+)/H(+) antiporter that extrudes sodium in exchange for external protons.</text>
</comment>
<evidence type="ECO:0000259" key="12">
    <source>
        <dbReference type="Pfam" id="PF00999"/>
    </source>
</evidence>
<dbReference type="NCBIfam" id="TIGR00831">
    <property type="entry name" value="a_cpa1"/>
    <property type="match status" value="1"/>
</dbReference>
<evidence type="ECO:0000256" key="10">
    <source>
        <dbReference type="RuleBase" id="RU366002"/>
    </source>
</evidence>
<feature type="transmembrane region" description="Helical" evidence="10">
    <location>
        <begin position="110"/>
        <end position="132"/>
    </location>
</feature>
<comment type="similarity">
    <text evidence="10">Belongs to the monovalent cation:proton antiporter 1 (CPA1) transporter (TC 2.A.36) family.</text>
</comment>
<evidence type="ECO:0000256" key="8">
    <source>
        <dbReference type="ARBA" id="ARBA00023136"/>
    </source>
</evidence>
<gene>
    <name evidence="13" type="ORF">ASILVAE211_15295</name>
</gene>
<feature type="transmembrane region" description="Helical" evidence="10">
    <location>
        <begin position="308"/>
        <end position="330"/>
    </location>
</feature>
<keyword evidence="6 10" id="KW-0915">Sodium</keyword>
<reference evidence="13" key="2">
    <citation type="submission" date="2021-01" db="EMBL/GenBank/DDBJ databases">
        <authorList>
            <person name="Mieszkin S."/>
            <person name="Pouder E."/>
            <person name="Alain K."/>
        </authorList>
    </citation>
    <scope>NUCLEOTIDE SEQUENCE</scope>
    <source>
        <strain evidence="13">HW T2.11</strain>
    </source>
</reference>
<dbReference type="AlphaFoldDB" id="A0A964E0C3"/>
<dbReference type="Pfam" id="PF00999">
    <property type="entry name" value="Na_H_Exchanger"/>
    <property type="match status" value="1"/>
</dbReference>
<dbReference type="InterPro" id="IPR018422">
    <property type="entry name" value="Cation/H_exchanger_CPA1"/>
</dbReference>
<protein>
    <submittedName>
        <fullName evidence="13">Na+/H+ antiporter</fullName>
    </submittedName>
</protein>
<feature type="transmembrane region" description="Helical" evidence="10">
    <location>
        <begin position="391"/>
        <end position="415"/>
    </location>
</feature>
<evidence type="ECO:0000256" key="11">
    <source>
        <dbReference type="SAM" id="Coils"/>
    </source>
</evidence>
<feature type="transmembrane region" description="Helical" evidence="10">
    <location>
        <begin position="237"/>
        <end position="256"/>
    </location>
</feature>
<evidence type="ECO:0000256" key="3">
    <source>
        <dbReference type="ARBA" id="ARBA00022475"/>
    </source>
</evidence>
<keyword evidence="7 10" id="KW-0406">Ion transport</keyword>
<organism evidence="13 14">
    <name type="scientific">Acidisoma silvae</name>
    <dbReference type="NCBI Taxonomy" id="2802396"/>
    <lineage>
        <taxon>Bacteria</taxon>
        <taxon>Pseudomonadati</taxon>
        <taxon>Pseudomonadota</taxon>
        <taxon>Alphaproteobacteria</taxon>
        <taxon>Acetobacterales</taxon>
        <taxon>Acidocellaceae</taxon>
        <taxon>Acidisoma</taxon>
    </lineage>
</organism>
<dbReference type="PANTHER" id="PTHR10110:SF86">
    <property type="entry name" value="SODIUM_HYDROGEN EXCHANGER 7"/>
    <property type="match status" value="1"/>
</dbReference>
<proteinExistence type="inferred from homology"/>
<dbReference type="GO" id="GO:0015386">
    <property type="term" value="F:potassium:proton antiporter activity"/>
    <property type="evidence" value="ECO:0007669"/>
    <property type="project" value="TreeGrafter"/>
</dbReference>
<dbReference type="GO" id="GO:0098719">
    <property type="term" value="P:sodium ion import across plasma membrane"/>
    <property type="evidence" value="ECO:0007669"/>
    <property type="project" value="TreeGrafter"/>
</dbReference>
<comment type="subcellular location">
    <subcellularLocation>
        <location evidence="10">Cell inner membrane</location>
        <topology evidence="10">Multi-pass membrane protein</topology>
    </subcellularLocation>
    <subcellularLocation>
        <location evidence="1">Cell membrane</location>
        <topology evidence="1">Multi-pass membrane protein</topology>
    </subcellularLocation>
</comment>
<evidence type="ECO:0000313" key="14">
    <source>
        <dbReference type="Proteomes" id="UP000708298"/>
    </source>
</evidence>
<feature type="transmembrane region" description="Helical" evidence="10">
    <location>
        <begin position="350"/>
        <end position="379"/>
    </location>
</feature>
<keyword evidence="14" id="KW-1185">Reference proteome</keyword>
<feature type="transmembrane region" description="Helical" evidence="10">
    <location>
        <begin position="30"/>
        <end position="58"/>
    </location>
</feature>
<dbReference type="EMBL" id="JAESVB010000006">
    <property type="protein sequence ID" value="MCB8876558.1"/>
    <property type="molecule type" value="Genomic_DNA"/>
</dbReference>
<evidence type="ECO:0000256" key="6">
    <source>
        <dbReference type="ARBA" id="ARBA00023053"/>
    </source>
</evidence>
<keyword evidence="11" id="KW-0175">Coiled coil</keyword>
<keyword evidence="9 10" id="KW-0739">Sodium transport</keyword>
<sequence>MHLTTVILLLLFITALTNLAVTVVRVPLPLLQIAVGAVCDLLGFHVAFDPALFLLLFIPPLLFSDAYRIPKRELTEAGVPVFMLSVGLVIFTTFGVGSFVHWLLPFVPLAAALALAAVLSPTDAVALSGILNGRALPRRFMHVLQGEALLNDASGLVSFNFAVATVAGVHFSLGVASLEFLAVALGGILIGAILGWAFFQLDKRVLSHHAGEASIYVVLVMLLPFAAYLAAEELGLSGILAAVTAGLVLNLLDPFGGSHGATRRHVFSLWRILEFAFNGLIFLLLGLQLPSILGGGIQRAVHAGYSPWALPLLIVFVTGVLILLRFAWVLMTSLLRTGVHRVRRRGQRRIASFGALALASVAGVRGAVTLAGILSLPLFLPDGSQFPARSLLISVAAGVIVLSLLIAVVCVPLLLRRLGQQDEDPFEAELAAARQQMAESAMRELEERVEDGLKRREGTRRNAYEEAGSRVLADYRLRLDGRDDGNDGQEQAREDKRAEMALRLRGVRAERAEMRRLRQHHAINDEAVQILIEELDLAEEALSRVAASLPARREAAE</sequence>